<dbReference type="EMBL" id="DF847621">
    <property type="protein sequence ID" value="GAT52200.1"/>
    <property type="molecule type" value="Genomic_DNA"/>
</dbReference>
<evidence type="ECO:0000313" key="2">
    <source>
        <dbReference type="EMBL" id="GAT52200.1"/>
    </source>
</evidence>
<feature type="compositionally biased region" description="Acidic residues" evidence="1">
    <location>
        <begin position="456"/>
        <end position="471"/>
    </location>
</feature>
<reference evidence="2" key="1">
    <citation type="submission" date="2014-09" db="EMBL/GenBank/DDBJ databases">
        <title>Genome sequence of the luminous mushroom Mycena chlorophos for searching fungal bioluminescence genes.</title>
        <authorList>
            <person name="Tanaka Y."/>
            <person name="Kasuga D."/>
            <person name="Oba Y."/>
            <person name="Hase S."/>
            <person name="Sato K."/>
            <person name="Oba Y."/>
            <person name="Sakakibara Y."/>
        </authorList>
    </citation>
    <scope>NUCLEOTIDE SEQUENCE</scope>
</reference>
<name>A0ABQ0LMC2_MYCCL</name>
<evidence type="ECO:0000313" key="3">
    <source>
        <dbReference type="Proteomes" id="UP000815677"/>
    </source>
</evidence>
<evidence type="ECO:0000256" key="1">
    <source>
        <dbReference type="SAM" id="MobiDB-lite"/>
    </source>
</evidence>
<proteinExistence type="predicted"/>
<gene>
    <name evidence="2" type="ORF">MCHLO_09274</name>
</gene>
<accession>A0ABQ0LMC2</accession>
<dbReference type="Proteomes" id="UP000815677">
    <property type="component" value="Unassembled WGS sequence"/>
</dbReference>
<keyword evidence="3" id="KW-1185">Reference proteome</keyword>
<feature type="region of interest" description="Disordered" evidence="1">
    <location>
        <begin position="452"/>
        <end position="471"/>
    </location>
</feature>
<sequence length="471" mass="53511">MLFTELLQEIASHLEGREQAALRMTCRAISAVLDPIFLSSLTIGSRKDRVDEDVERLQAIVAGKSRYCQYARRLHIETSNPFLWHSYYMPVVDEMDTANLGEMLTAALRGLNELQSVEWVTAWDESAWVADAIIAGLVGASLRQLAYTADLARRFPRLDRLVVASSLTQLNVRAPTLTSDGGPESIRGLMDLLRRSVRLSCLELASSTRFPWDDLWHALETAAVYLSHLKVNVVSAALPHYLLSYSKGSTNLEHLILANFQEPQPISASHDRTQHAFFARALPHLATSLVELRITAKWNYARWSFGPHYFDIIPALKRIKVLEFKVTSVAESLKEDMTILLDMIPRLPTHPTRTLGFALSKPTFELLFRYATNPEDAQKPPRFLSDLLRQMREIVEGYRYGGVVPITERELRMEVQMPYLTEGRHLRLVRLEAEDGDGPGWIYVQFGRDGKRLGEDEQEEEIESDDSDSEE</sequence>
<evidence type="ECO:0008006" key="4">
    <source>
        <dbReference type="Google" id="ProtNLM"/>
    </source>
</evidence>
<protein>
    <recommendedName>
        <fullName evidence="4">F-box domain-containing protein</fullName>
    </recommendedName>
</protein>
<organism evidence="2 3">
    <name type="scientific">Mycena chlorophos</name>
    <name type="common">Agaric fungus</name>
    <name type="synonym">Agaricus chlorophos</name>
    <dbReference type="NCBI Taxonomy" id="658473"/>
    <lineage>
        <taxon>Eukaryota</taxon>
        <taxon>Fungi</taxon>
        <taxon>Dikarya</taxon>
        <taxon>Basidiomycota</taxon>
        <taxon>Agaricomycotina</taxon>
        <taxon>Agaricomycetes</taxon>
        <taxon>Agaricomycetidae</taxon>
        <taxon>Agaricales</taxon>
        <taxon>Marasmiineae</taxon>
        <taxon>Mycenaceae</taxon>
        <taxon>Mycena</taxon>
    </lineage>
</organism>